<keyword evidence="4 10" id="KW-0812">Transmembrane</keyword>
<feature type="transmembrane region" description="Helical" evidence="10">
    <location>
        <begin position="199"/>
        <end position="218"/>
    </location>
</feature>
<dbReference type="GO" id="GO:0005549">
    <property type="term" value="F:odorant binding"/>
    <property type="evidence" value="ECO:0007669"/>
    <property type="project" value="InterPro"/>
</dbReference>
<comment type="caution">
    <text evidence="11">The sequence shown here is derived from an EMBL/GenBank/DDBJ whole genome shotgun (WGS) entry which is preliminary data.</text>
</comment>
<keyword evidence="9 10" id="KW-0807">Transducer</keyword>
<keyword evidence="7 10" id="KW-0472">Membrane</keyword>
<organism evidence="11 12">
    <name type="scientific">Nylanderia fulva</name>
    <dbReference type="NCBI Taxonomy" id="613905"/>
    <lineage>
        <taxon>Eukaryota</taxon>
        <taxon>Metazoa</taxon>
        <taxon>Ecdysozoa</taxon>
        <taxon>Arthropoda</taxon>
        <taxon>Hexapoda</taxon>
        <taxon>Insecta</taxon>
        <taxon>Pterygota</taxon>
        <taxon>Neoptera</taxon>
        <taxon>Endopterygota</taxon>
        <taxon>Hymenoptera</taxon>
        <taxon>Apocrita</taxon>
        <taxon>Aculeata</taxon>
        <taxon>Formicoidea</taxon>
        <taxon>Formicidae</taxon>
        <taxon>Formicinae</taxon>
        <taxon>Nylanderia</taxon>
    </lineage>
</organism>
<evidence type="ECO:0000256" key="2">
    <source>
        <dbReference type="ARBA" id="ARBA00022475"/>
    </source>
</evidence>
<evidence type="ECO:0000256" key="9">
    <source>
        <dbReference type="ARBA" id="ARBA00023224"/>
    </source>
</evidence>
<dbReference type="EMBL" id="SGBU01001277">
    <property type="protein sequence ID" value="KAF3054611.1"/>
    <property type="molecule type" value="Genomic_DNA"/>
</dbReference>
<proteinExistence type="inferred from homology"/>
<name>A0A6G1LQ71_9HYME</name>
<dbReference type="AlphaFoldDB" id="A0A6G1LQ71"/>
<comment type="similarity">
    <text evidence="10">Belongs to the insect chemoreceptor superfamily. Heteromeric odorant receptor channel (TC 1.A.69) family.</text>
</comment>
<evidence type="ECO:0000256" key="8">
    <source>
        <dbReference type="ARBA" id="ARBA00023170"/>
    </source>
</evidence>
<evidence type="ECO:0000256" key="1">
    <source>
        <dbReference type="ARBA" id="ARBA00004651"/>
    </source>
</evidence>
<evidence type="ECO:0000256" key="5">
    <source>
        <dbReference type="ARBA" id="ARBA00022725"/>
    </source>
</evidence>
<evidence type="ECO:0000256" key="6">
    <source>
        <dbReference type="ARBA" id="ARBA00022989"/>
    </source>
</evidence>
<feature type="transmembrane region" description="Helical" evidence="10">
    <location>
        <begin position="367"/>
        <end position="390"/>
    </location>
</feature>
<protein>
    <recommendedName>
        <fullName evidence="10">Odorant receptor</fullName>
    </recommendedName>
</protein>
<dbReference type="Pfam" id="PF02949">
    <property type="entry name" value="7tm_6"/>
    <property type="match status" value="1"/>
</dbReference>
<evidence type="ECO:0000256" key="4">
    <source>
        <dbReference type="ARBA" id="ARBA00022692"/>
    </source>
</evidence>
<evidence type="ECO:0000256" key="7">
    <source>
        <dbReference type="ARBA" id="ARBA00023136"/>
    </source>
</evidence>
<comment type="subcellular location">
    <subcellularLocation>
        <location evidence="1 10">Cell membrane</location>
        <topology evidence="1 10">Multi-pass membrane protein</topology>
    </subcellularLocation>
</comment>
<evidence type="ECO:0000256" key="10">
    <source>
        <dbReference type="RuleBase" id="RU351113"/>
    </source>
</evidence>
<evidence type="ECO:0000313" key="12">
    <source>
        <dbReference type="Proteomes" id="UP000479987"/>
    </source>
</evidence>
<feature type="transmembrane region" description="Helical" evidence="10">
    <location>
        <begin position="316"/>
        <end position="338"/>
    </location>
</feature>
<reference evidence="11 12" key="1">
    <citation type="submission" date="2019-08" db="EMBL/GenBank/DDBJ databases">
        <title>High quality draft denovo assembly of Nylanderia fulva.</title>
        <authorList>
            <person name="Vargo E.L."/>
            <person name="Tarone A.M."/>
            <person name="Konganti K.R."/>
        </authorList>
    </citation>
    <scope>NUCLEOTIDE SEQUENCE [LARGE SCALE GENOMIC DNA]</scope>
    <source>
        <strain evidence="11">TAMU-Nful-2015</strain>
        <tissue evidence="11">Whole body</tissue>
    </source>
</reference>
<dbReference type="PANTHER" id="PTHR21137:SF35">
    <property type="entry name" value="ODORANT RECEPTOR 19A-RELATED"/>
    <property type="match status" value="1"/>
</dbReference>
<dbReference type="GO" id="GO:0007165">
    <property type="term" value="P:signal transduction"/>
    <property type="evidence" value="ECO:0007669"/>
    <property type="project" value="UniProtKB-KW"/>
</dbReference>
<keyword evidence="6 10" id="KW-1133">Transmembrane helix</keyword>
<dbReference type="Proteomes" id="UP000479987">
    <property type="component" value="Unassembled WGS sequence"/>
</dbReference>
<keyword evidence="8 10" id="KW-0675">Receptor</keyword>
<dbReference type="InterPro" id="IPR004117">
    <property type="entry name" value="7tm6_olfct_rcpt"/>
</dbReference>
<accession>A0A6G1LQ71</accession>
<keyword evidence="3 10" id="KW-0716">Sensory transduction</keyword>
<feature type="transmembrane region" description="Helical" evidence="10">
    <location>
        <begin position="126"/>
        <end position="147"/>
    </location>
</feature>
<sequence>MHAEMEKYYARNKFYLSRIGSWPYQHKVLKILLPCILIMVQFSFMATVILVLHDTWGDVDLAVESVITIIPIVGSNTKLFNIVVYNDKFRHLLQLMNDHWNAFSNKSDRCVLKYYAEIGQKVTKYYTAYCCTMVVLYLFIPLTPKILDIVRPLNESRPLKFICEVEYRVDKEKYYYPILMHVSLTTVITVGIILAIDTIYIICVLHACSLFTAISHRLKKIMGQINVKTNNNEKMRTRTHNHLLERYDAINDNCDDYRELIICLKKHQLALEYAQILNSTFTKATFVLLFLNVLIMSIIGLQVINKLGNTEEVVRYMTIAVGALTHLVCMCFPGQLLIDKSTEVFDKAYSSRWYTFSIKSRQLLKILLYRSLVPCTLSAGKMFIMSMTMFTTVMQTAMSYFTALGSIK</sequence>
<gene>
    <name evidence="11" type="primary">Or-114</name>
    <name evidence="11" type="synonym">Nful_v1.0-Or-114</name>
    <name evidence="11" type="ORF">NFUL_NFUL000040</name>
</gene>
<comment type="caution">
    <text evidence="10">Lacks conserved residue(s) required for the propagation of feature annotation.</text>
</comment>
<dbReference type="GO" id="GO:0004984">
    <property type="term" value="F:olfactory receptor activity"/>
    <property type="evidence" value="ECO:0007669"/>
    <property type="project" value="InterPro"/>
</dbReference>
<feature type="transmembrane region" description="Helical" evidence="10">
    <location>
        <begin position="31"/>
        <end position="52"/>
    </location>
</feature>
<keyword evidence="2" id="KW-1003">Cell membrane</keyword>
<feature type="transmembrane region" description="Helical" evidence="10">
    <location>
        <begin position="284"/>
        <end position="304"/>
    </location>
</feature>
<dbReference type="GO" id="GO:0005886">
    <property type="term" value="C:plasma membrane"/>
    <property type="evidence" value="ECO:0007669"/>
    <property type="project" value="UniProtKB-SubCell"/>
</dbReference>
<evidence type="ECO:0000313" key="11">
    <source>
        <dbReference type="EMBL" id="KAF3054611.1"/>
    </source>
</evidence>
<evidence type="ECO:0000256" key="3">
    <source>
        <dbReference type="ARBA" id="ARBA00022606"/>
    </source>
</evidence>
<dbReference type="PANTHER" id="PTHR21137">
    <property type="entry name" value="ODORANT RECEPTOR"/>
    <property type="match status" value="1"/>
</dbReference>
<keyword evidence="5 10" id="KW-0552">Olfaction</keyword>
<keyword evidence="12" id="KW-1185">Reference proteome</keyword>